<gene>
    <name evidence="1" type="ORF">JCM19241_2850</name>
</gene>
<proteinExistence type="predicted"/>
<organism evidence="1 2">
    <name type="scientific">Vibrio ishigakensis</name>
    <dbReference type="NCBI Taxonomy" id="1481914"/>
    <lineage>
        <taxon>Bacteria</taxon>
        <taxon>Pseudomonadati</taxon>
        <taxon>Pseudomonadota</taxon>
        <taxon>Gammaproteobacteria</taxon>
        <taxon>Vibrionales</taxon>
        <taxon>Vibrionaceae</taxon>
        <taxon>Vibrio</taxon>
    </lineage>
</organism>
<protein>
    <submittedName>
        <fullName evidence="1">Protein tadG</fullName>
    </submittedName>
</protein>
<evidence type="ECO:0000313" key="1">
    <source>
        <dbReference type="EMBL" id="GAM73395.1"/>
    </source>
</evidence>
<accession>A0A0B8Q1T8</accession>
<reference evidence="1 2" key="2">
    <citation type="submission" date="2015-01" db="EMBL/GenBank/DDBJ databases">
        <authorList>
            <consortium name="NBRP consortium"/>
            <person name="Sawabe T."/>
            <person name="Meirelles P."/>
            <person name="Feng G."/>
            <person name="Sayaka M."/>
            <person name="Hattori M."/>
            <person name="Ohkuma M."/>
        </authorList>
    </citation>
    <scope>NUCLEOTIDE SEQUENCE [LARGE SCALE GENOMIC DNA]</scope>
    <source>
        <strain evidence="2">JCM 19241</strain>
    </source>
</reference>
<evidence type="ECO:0000313" key="2">
    <source>
        <dbReference type="Proteomes" id="UP000031666"/>
    </source>
</evidence>
<dbReference type="EMBL" id="BBSC01000001">
    <property type="protein sequence ID" value="GAM73395.1"/>
    <property type="molecule type" value="Genomic_DNA"/>
</dbReference>
<name>A0A0B8Q1T8_9VIBR</name>
<reference evidence="1 2" key="1">
    <citation type="submission" date="2015-01" db="EMBL/GenBank/DDBJ databases">
        <title>Vibrio sp. C94 JCM 19241 whole genome shotgun sequence.</title>
        <authorList>
            <person name="Sawabe T."/>
            <person name="Meirelles P."/>
            <person name="Feng G."/>
            <person name="Sayaka M."/>
            <person name="Hattori M."/>
            <person name="Ohkuma M."/>
        </authorList>
    </citation>
    <scope>NUCLEOTIDE SEQUENCE [LARGE SCALE GENOMIC DNA]</scope>
    <source>
        <strain evidence="2">JCM 19241</strain>
    </source>
</reference>
<dbReference type="AlphaFoldDB" id="A0A0B8Q1T8"/>
<comment type="caution">
    <text evidence="1">The sequence shown here is derived from an EMBL/GenBank/DDBJ whole genome shotgun (WGS) entry which is preliminary data.</text>
</comment>
<dbReference type="STRING" id="1481914.JCM19241_2850"/>
<sequence>MKADGWTSVYQGLIRGAQMLADGRPDVQDEEALEDYYERAQMLLILSDGQEDPFRSTFTDLVDAGLCTEIRDHFKDHERPLYIGVIGINFNASGQTGFRDCADEIIDVSNSQDLLDKIQELIQKGAATSGVSRLYDKTL</sequence>
<dbReference type="Proteomes" id="UP000031666">
    <property type="component" value="Unassembled WGS sequence"/>
</dbReference>